<reference evidence="1" key="1">
    <citation type="submission" date="2023-04" db="EMBL/GenBank/DDBJ databases">
        <title>Draft Genome sequencing of Naganishia species isolated from polar environments using Oxford Nanopore Technology.</title>
        <authorList>
            <person name="Leo P."/>
            <person name="Venkateswaran K."/>
        </authorList>
    </citation>
    <scope>NUCLEOTIDE SEQUENCE</scope>
    <source>
        <strain evidence="1">MNA-CCFEE 5425</strain>
    </source>
</reference>
<gene>
    <name evidence="1" type="ORF">QFC22_006127</name>
</gene>
<accession>A0ACC2WNJ9</accession>
<sequence length="739" mass="79790">MPQDPTKKIPPSRHMVWYREIVPATVPVIILGTGKRLPPSQPTHTVQILTTTFSQACFFTLTLLQTHLSHSRSLSDSSARITRLEEELADLREKHSRQAVNWSEGLGRVVRRVRDLGREVHEFDDLKVLAAAPQAPQTQVGNGGSLPVDSRQQQQQQQQEETRRGSLPARILAAFGGGGGGGGASPSPSQNSTTTASVAEAAHQSAARTASIASSLANTTFQKMDNLRETSTAALSNAEGKLTTLLHTAHSEVAGRVATLPDTPETNLEASIRDAPGGAQFAARLLATFGDPGNDAQETTAEVTRLETLARETSVQDLADKAQGAAHAVSTSMHDKFEVIAERIDPAAQLAAHKLDKLRETSGKVLERVEDKVDALVSDVQREAQERLRTLPATPETDLGQAVKQAPGGESFAARLLATFGNPGVDAEKTRQEVARLETLARETSVQDLTDKAQGAAHVVSESVHDGLERVAHQMDPVARQVGGKMDQLRETSGNLLQRVEGKVDSLVSDVQREAEERLNTLPATPETDLKQAVKQAPVAESFATRLLSTFGNPKNDTRKTTRELSHVGTQLSDLAQEQETRAMHLAQDVVSSVREVEHKVQGGLTELRTEGVKPLVQATSAKLDSLRTTSQHALAHAEQELSSRLPTSLPRPVATADGTYPAETAEQGLLASRLIATFGAPSEDRTQTARDLARLKVQGKEVVERGEEVVRPALERVEGAVQDVKGRVVDEGKKRWWS</sequence>
<organism evidence="1 2">
    <name type="scientific">Naganishia vaughanmartiniae</name>
    <dbReference type="NCBI Taxonomy" id="1424756"/>
    <lineage>
        <taxon>Eukaryota</taxon>
        <taxon>Fungi</taxon>
        <taxon>Dikarya</taxon>
        <taxon>Basidiomycota</taxon>
        <taxon>Agaricomycotina</taxon>
        <taxon>Tremellomycetes</taxon>
        <taxon>Filobasidiales</taxon>
        <taxon>Filobasidiaceae</taxon>
        <taxon>Naganishia</taxon>
    </lineage>
</organism>
<dbReference type="Proteomes" id="UP001243375">
    <property type="component" value="Unassembled WGS sequence"/>
</dbReference>
<evidence type="ECO:0000313" key="2">
    <source>
        <dbReference type="Proteomes" id="UP001243375"/>
    </source>
</evidence>
<comment type="caution">
    <text evidence="1">The sequence shown here is derived from an EMBL/GenBank/DDBJ whole genome shotgun (WGS) entry which is preliminary data.</text>
</comment>
<proteinExistence type="predicted"/>
<keyword evidence="2" id="KW-1185">Reference proteome</keyword>
<protein>
    <submittedName>
        <fullName evidence="1">Uncharacterized protein</fullName>
    </submittedName>
</protein>
<dbReference type="EMBL" id="JASBWU010000023">
    <property type="protein sequence ID" value="KAJ9113031.1"/>
    <property type="molecule type" value="Genomic_DNA"/>
</dbReference>
<name>A0ACC2WNJ9_9TREE</name>
<evidence type="ECO:0000313" key="1">
    <source>
        <dbReference type="EMBL" id="KAJ9113031.1"/>
    </source>
</evidence>